<dbReference type="Pfam" id="PF07690">
    <property type="entry name" value="MFS_1"/>
    <property type="match status" value="1"/>
</dbReference>
<dbReference type="PROSITE" id="PS50850">
    <property type="entry name" value="MFS"/>
    <property type="match status" value="1"/>
</dbReference>
<protein>
    <recommendedName>
        <fullName evidence="9">Major facilitator superfamily (MFS) profile domain-containing protein</fullName>
    </recommendedName>
</protein>
<evidence type="ECO:0000256" key="4">
    <source>
        <dbReference type="ARBA" id="ARBA00022692"/>
    </source>
</evidence>
<evidence type="ECO:0000256" key="6">
    <source>
        <dbReference type="ARBA" id="ARBA00023136"/>
    </source>
</evidence>
<feature type="transmembrane region" description="Helical" evidence="8">
    <location>
        <begin position="12"/>
        <end position="33"/>
    </location>
</feature>
<name>A0A6B2L3H4_9EUKA</name>
<dbReference type="SUPFAM" id="SSF103473">
    <property type="entry name" value="MFS general substrate transporter"/>
    <property type="match status" value="1"/>
</dbReference>
<feature type="transmembrane region" description="Helical" evidence="8">
    <location>
        <begin position="394"/>
        <end position="417"/>
    </location>
</feature>
<keyword evidence="6 8" id="KW-0472">Membrane</keyword>
<proteinExistence type="predicted"/>
<dbReference type="InterPro" id="IPR050171">
    <property type="entry name" value="MFS_Transporters"/>
</dbReference>
<keyword evidence="4 8" id="KW-0812">Transmembrane</keyword>
<feature type="transmembrane region" description="Helical" evidence="8">
    <location>
        <begin position="45"/>
        <end position="65"/>
    </location>
</feature>
<feature type="transmembrane region" description="Helical" evidence="8">
    <location>
        <begin position="129"/>
        <end position="151"/>
    </location>
</feature>
<reference evidence="10" key="1">
    <citation type="journal article" date="2020" name="J. Eukaryot. Microbiol.">
        <title>De novo Sequencing, Assembly and Annotation of the Transcriptome for the Free-Living Testate Amoeba Arcella intermedia.</title>
        <authorList>
            <person name="Ribeiro G.M."/>
            <person name="Porfirio-Sousa A.L."/>
            <person name="Maurer-Alcala X.X."/>
            <person name="Katz L.A."/>
            <person name="Lahr D.J.G."/>
        </authorList>
    </citation>
    <scope>NUCLEOTIDE SEQUENCE</scope>
</reference>
<evidence type="ECO:0000259" key="9">
    <source>
        <dbReference type="PROSITE" id="PS50850"/>
    </source>
</evidence>
<sequence>MSRSPRELWLCYLNKVLFSFSFFTWSIIMVIYLNELGFSDEHSGFLYGVYGAFTSIYGLVTGFFLDRYGVRISLVIGGLVCGLGKLLLAANGSSSAVYFSLCFVLPVGEALCMPVLTTGIRRYTLKENAALAYGIYYSILNIGAALSGYIVDLVRSMGDSLGAVTVFENHITVYRLLTYSCAVANFIPVGIAFFLVREIDVTASVDEEKDDDKKEKDNLLISLSGTCKSKAFWKFMLLNLLLMNVRSIFKHMDATLPKFLQRRFGDDVGFGTIYSINPLIVVFLAPVIQILISKYPPLPCIIIGAWISSLSPLWIWWNPSMVAVILFVVQLSIGESIWSPRNLDYMMKIIPKGKEGIYMSLCSFPMFASKLPTGILSGWLLAEYCPTSAQCSGTIWLLIGLLTILSPVFLTFCVSCIEEPSEQNQRDFEKLSESWSQNDPQIDLPKDNT</sequence>
<keyword evidence="3" id="KW-1003">Cell membrane</keyword>
<dbReference type="InterPro" id="IPR036259">
    <property type="entry name" value="MFS_trans_sf"/>
</dbReference>
<feature type="transmembrane region" description="Helical" evidence="8">
    <location>
        <begin position="171"/>
        <end position="196"/>
    </location>
</feature>
<dbReference type="GO" id="GO:0022857">
    <property type="term" value="F:transmembrane transporter activity"/>
    <property type="evidence" value="ECO:0007669"/>
    <property type="project" value="InterPro"/>
</dbReference>
<feature type="transmembrane region" description="Helical" evidence="8">
    <location>
        <begin position="269"/>
        <end position="291"/>
    </location>
</feature>
<organism evidence="10">
    <name type="scientific">Arcella intermedia</name>
    <dbReference type="NCBI Taxonomy" id="1963864"/>
    <lineage>
        <taxon>Eukaryota</taxon>
        <taxon>Amoebozoa</taxon>
        <taxon>Tubulinea</taxon>
        <taxon>Elardia</taxon>
        <taxon>Arcellinida</taxon>
        <taxon>Sphaerothecina</taxon>
        <taxon>Arcellidae</taxon>
        <taxon>Arcella</taxon>
    </lineage>
</organism>
<dbReference type="InterPro" id="IPR020846">
    <property type="entry name" value="MFS_dom"/>
</dbReference>
<dbReference type="AlphaFoldDB" id="A0A6B2L3H4"/>
<evidence type="ECO:0000256" key="7">
    <source>
        <dbReference type="SAM" id="MobiDB-lite"/>
    </source>
</evidence>
<evidence type="ECO:0000256" key="8">
    <source>
        <dbReference type="SAM" id="Phobius"/>
    </source>
</evidence>
<feature type="region of interest" description="Disordered" evidence="7">
    <location>
        <begin position="427"/>
        <end position="449"/>
    </location>
</feature>
<dbReference type="PANTHER" id="PTHR23517">
    <property type="entry name" value="RESISTANCE PROTEIN MDTM, PUTATIVE-RELATED-RELATED"/>
    <property type="match status" value="1"/>
</dbReference>
<accession>A0A6B2L3H4</accession>
<dbReference type="PANTHER" id="PTHR23517:SF3">
    <property type="entry name" value="INTEGRAL MEMBRANE TRANSPORT PROTEIN"/>
    <property type="match status" value="1"/>
</dbReference>
<evidence type="ECO:0000256" key="1">
    <source>
        <dbReference type="ARBA" id="ARBA00004651"/>
    </source>
</evidence>
<dbReference type="InterPro" id="IPR011701">
    <property type="entry name" value="MFS"/>
</dbReference>
<comment type="subcellular location">
    <subcellularLocation>
        <location evidence="1">Cell membrane</location>
        <topology evidence="1">Multi-pass membrane protein</topology>
    </subcellularLocation>
</comment>
<feature type="transmembrane region" description="Helical" evidence="8">
    <location>
        <begin position="96"/>
        <end position="117"/>
    </location>
</feature>
<evidence type="ECO:0000313" key="10">
    <source>
        <dbReference type="EMBL" id="NDV31583.1"/>
    </source>
</evidence>
<keyword evidence="2" id="KW-0813">Transport</keyword>
<keyword evidence="5 8" id="KW-1133">Transmembrane helix</keyword>
<evidence type="ECO:0000256" key="5">
    <source>
        <dbReference type="ARBA" id="ARBA00022989"/>
    </source>
</evidence>
<dbReference type="EMBL" id="GIBP01002614">
    <property type="protein sequence ID" value="NDV31583.1"/>
    <property type="molecule type" value="Transcribed_RNA"/>
</dbReference>
<feature type="transmembrane region" description="Helical" evidence="8">
    <location>
        <begin position="358"/>
        <end position="382"/>
    </location>
</feature>
<evidence type="ECO:0000256" key="2">
    <source>
        <dbReference type="ARBA" id="ARBA00022448"/>
    </source>
</evidence>
<evidence type="ECO:0000256" key="3">
    <source>
        <dbReference type="ARBA" id="ARBA00022475"/>
    </source>
</evidence>
<feature type="transmembrane region" description="Helical" evidence="8">
    <location>
        <begin position="72"/>
        <end position="90"/>
    </location>
</feature>
<feature type="domain" description="Major facilitator superfamily (MFS) profile" evidence="9">
    <location>
        <begin position="1"/>
        <end position="200"/>
    </location>
</feature>
<feature type="transmembrane region" description="Helical" evidence="8">
    <location>
        <begin position="321"/>
        <end position="338"/>
    </location>
</feature>
<dbReference type="Gene3D" id="1.20.1250.20">
    <property type="entry name" value="MFS general substrate transporter like domains"/>
    <property type="match status" value="1"/>
</dbReference>
<dbReference type="GO" id="GO:0005886">
    <property type="term" value="C:plasma membrane"/>
    <property type="evidence" value="ECO:0007669"/>
    <property type="project" value="UniProtKB-SubCell"/>
</dbReference>